<proteinExistence type="predicted"/>
<organism evidence="1 2">
    <name type="scientific">Trichonephila clavata</name>
    <name type="common">Joro spider</name>
    <name type="synonym">Nephila clavata</name>
    <dbReference type="NCBI Taxonomy" id="2740835"/>
    <lineage>
        <taxon>Eukaryota</taxon>
        <taxon>Metazoa</taxon>
        <taxon>Ecdysozoa</taxon>
        <taxon>Arthropoda</taxon>
        <taxon>Chelicerata</taxon>
        <taxon>Arachnida</taxon>
        <taxon>Araneae</taxon>
        <taxon>Araneomorphae</taxon>
        <taxon>Entelegynae</taxon>
        <taxon>Araneoidea</taxon>
        <taxon>Nephilidae</taxon>
        <taxon>Trichonephila</taxon>
    </lineage>
</organism>
<name>A0A8X6F4T2_TRICU</name>
<keyword evidence="2" id="KW-1185">Reference proteome</keyword>
<accession>A0A8X6F4T2</accession>
<gene>
    <name evidence="1" type="primary">NCL1_40261</name>
    <name evidence="1" type="ORF">TNCT_316641</name>
</gene>
<comment type="caution">
    <text evidence="1">The sequence shown here is derived from an EMBL/GenBank/DDBJ whole genome shotgun (WGS) entry which is preliminary data.</text>
</comment>
<dbReference type="EMBL" id="BMAO01010801">
    <property type="protein sequence ID" value="GFQ69569.1"/>
    <property type="molecule type" value="Genomic_DNA"/>
</dbReference>
<dbReference type="OrthoDB" id="427456at2759"/>
<sequence>MDCFTATLLSQHHRCPQINMAPSVRKTLVLIDNESLAWAQYVSPSALILVFFEVNVCHNFCLYKWICLISKVYKEELMRNTDSVIWGFRGTATPELDDTQKICEKIWTALNSRVCNVVIVIFVFAEGVVVLSELLIDLNVVQDPEWKAKSINCSQNASALPSENVSPRIKKAKEAFSFCSITLLTIF</sequence>
<protein>
    <submittedName>
        <fullName evidence="1">Uncharacterized protein</fullName>
    </submittedName>
</protein>
<evidence type="ECO:0000313" key="1">
    <source>
        <dbReference type="EMBL" id="GFQ69569.1"/>
    </source>
</evidence>
<dbReference type="Proteomes" id="UP000887116">
    <property type="component" value="Unassembled WGS sequence"/>
</dbReference>
<dbReference type="AlphaFoldDB" id="A0A8X6F4T2"/>
<feature type="non-terminal residue" evidence="1">
    <location>
        <position position="1"/>
    </location>
</feature>
<evidence type="ECO:0000313" key="2">
    <source>
        <dbReference type="Proteomes" id="UP000887116"/>
    </source>
</evidence>
<reference evidence="1" key="1">
    <citation type="submission" date="2020-07" db="EMBL/GenBank/DDBJ databases">
        <title>Multicomponent nature underlies the extraordinary mechanical properties of spider dragline silk.</title>
        <authorList>
            <person name="Kono N."/>
            <person name="Nakamura H."/>
            <person name="Mori M."/>
            <person name="Yoshida Y."/>
            <person name="Ohtoshi R."/>
            <person name="Malay A.D."/>
            <person name="Moran D.A.P."/>
            <person name="Tomita M."/>
            <person name="Numata K."/>
            <person name="Arakawa K."/>
        </authorList>
    </citation>
    <scope>NUCLEOTIDE SEQUENCE</scope>
</reference>